<comment type="caution">
    <text evidence="2">The sequence shown here is derived from an EMBL/GenBank/DDBJ whole genome shotgun (WGS) entry which is preliminary data.</text>
</comment>
<sequence length="116" mass="13221">MRKMKRRGTLDACEFQPRSLSIDSDDSPRRLLTCKRWRRRANNSMQSLLDSFESAKGRKARFTKNELPQSLLDTVQTRRTSFYVTVTHGATILLLGGTTLVAVAAMIFLLVDLMQN</sequence>
<feature type="transmembrane region" description="Helical" evidence="1">
    <location>
        <begin position="82"/>
        <end position="111"/>
    </location>
</feature>
<keyword evidence="3" id="KW-1185">Reference proteome</keyword>
<keyword evidence="1" id="KW-0472">Membrane</keyword>
<evidence type="ECO:0000313" key="3">
    <source>
        <dbReference type="Proteomes" id="UP001432027"/>
    </source>
</evidence>
<name>A0AAV5TPZ2_9BILA</name>
<dbReference type="Proteomes" id="UP001432027">
    <property type="component" value="Unassembled WGS sequence"/>
</dbReference>
<evidence type="ECO:0000256" key="1">
    <source>
        <dbReference type="SAM" id="Phobius"/>
    </source>
</evidence>
<proteinExistence type="predicted"/>
<accession>A0AAV5TPZ2</accession>
<reference evidence="2" key="1">
    <citation type="submission" date="2023-10" db="EMBL/GenBank/DDBJ databases">
        <title>Genome assembly of Pristionchus species.</title>
        <authorList>
            <person name="Yoshida K."/>
            <person name="Sommer R.J."/>
        </authorList>
    </citation>
    <scope>NUCLEOTIDE SEQUENCE</scope>
    <source>
        <strain evidence="2">RS0144</strain>
    </source>
</reference>
<dbReference type="AlphaFoldDB" id="A0AAV5TPZ2"/>
<gene>
    <name evidence="2" type="ORF">PENTCL1PPCAC_18705</name>
</gene>
<keyword evidence="1" id="KW-1133">Transmembrane helix</keyword>
<organism evidence="2 3">
    <name type="scientific">Pristionchus entomophagus</name>
    <dbReference type="NCBI Taxonomy" id="358040"/>
    <lineage>
        <taxon>Eukaryota</taxon>
        <taxon>Metazoa</taxon>
        <taxon>Ecdysozoa</taxon>
        <taxon>Nematoda</taxon>
        <taxon>Chromadorea</taxon>
        <taxon>Rhabditida</taxon>
        <taxon>Rhabditina</taxon>
        <taxon>Diplogasteromorpha</taxon>
        <taxon>Diplogasteroidea</taxon>
        <taxon>Neodiplogasteridae</taxon>
        <taxon>Pristionchus</taxon>
    </lineage>
</organism>
<keyword evidence="1" id="KW-0812">Transmembrane</keyword>
<protein>
    <submittedName>
        <fullName evidence="2">Uncharacterized protein</fullName>
    </submittedName>
</protein>
<dbReference type="EMBL" id="BTSX01000004">
    <property type="protein sequence ID" value="GMS96530.1"/>
    <property type="molecule type" value="Genomic_DNA"/>
</dbReference>
<evidence type="ECO:0000313" key="2">
    <source>
        <dbReference type="EMBL" id="GMS96530.1"/>
    </source>
</evidence>